<dbReference type="InterPro" id="IPR033942">
    <property type="entry name" value="IMPase"/>
</dbReference>
<dbReference type="PRINTS" id="PR00377">
    <property type="entry name" value="IMPHPHTASES"/>
</dbReference>
<evidence type="ECO:0000256" key="4">
    <source>
        <dbReference type="ARBA" id="ARBA00022723"/>
    </source>
</evidence>
<evidence type="ECO:0000313" key="8">
    <source>
        <dbReference type="EMBL" id="MBE1507496.1"/>
    </source>
</evidence>
<evidence type="ECO:0000256" key="1">
    <source>
        <dbReference type="ARBA" id="ARBA00001033"/>
    </source>
</evidence>
<keyword evidence="4 7" id="KW-0479">Metal-binding</keyword>
<dbReference type="InterPro" id="IPR020583">
    <property type="entry name" value="Inositol_monoP_metal-BS"/>
</dbReference>
<dbReference type="Gene3D" id="3.30.540.10">
    <property type="entry name" value="Fructose-1,6-Bisphosphatase, subunit A, domain 1"/>
    <property type="match status" value="1"/>
</dbReference>
<dbReference type="Pfam" id="PF00459">
    <property type="entry name" value="Inositol_P"/>
    <property type="match status" value="1"/>
</dbReference>
<keyword evidence="5 7" id="KW-0378">Hydrolase</keyword>
<accession>A0ABR9IWB9</accession>
<sequence length="271" mass="28907">MNSAFDTSALTARAEVAIDVARKVGREAARFRREGNSGALHVENKGLQDFVTVADRQAEQAIREGLLARFPDDTFMGEETGGKSGSAGTWVVDPIDGTTNYIRGFRHWGVSIAFVVGGKVEIGVVYDAANDQVFSAIRGRGALKEGQPIHAAPTTDPANAIVVLGHSRKTSFDDYAALSKRLYERGMDYRRMGAAAVDLVRVAEGVSDLFYERHLNAWDMLAGALIAAEAGAKVAIPPVAMLLEDGGPVIAHSPGLAEEFAFLVEFEGLAG</sequence>
<comment type="similarity">
    <text evidence="3 7">Belongs to the inositol monophosphatase superfamily.</text>
</comment>
<organism evidence="8 9">
    <name type="scientific">Rhizobium viscosum</name>
    <name type="common">Arthrobacter viscosus</name>
    <dbReference type="NCBI Taxonomy" id="1673"/>
    <lineage>
        <taxon>Bacteria</taxon>
        <taxon>Pseudomonadati</taxon>
        <taxon>Pseudomonadota</taxon>
        <taxon>Alphaproteobacteria</taxon>
        <taxon>Hyphomicrobiales</taxon>
        <taxon>Rhizobiaceae</taxon>
        <taxon>Rhizobium/Agrobacterium group</taxon>
        <taxon>Rhizobium</taxon>
    </lineage>
</organism>
<dbReference type="InterPro" id="IPR000760">
    <property type="entry name" value="Inositol_monophosphatase-like"/>
</dbReference>
<name>A0ABR9IWB9_RHIVS</name>
<dbReference type="RefSeq" id="WP_192731229.1">
    <property type="nucleotide sequence ID" value="NZ_BAAAVL010000002.1"/>
</dbReference>
<dbReference type="PANTHER" id="PTHR20854:SF4">
    <property type="entry name" value="INOSITOL-1-MONOPHOSPHATASE-RELATED"/>
    <property type="match status" value="1"/>
</dbReference>
<evidence type="ECO:0000256" key="3">
    <source>
        <dbReference type="ARBA" id="ARBA00009759"/>
    </source>
</evidence>
<dbReference type="Gene3D" id="3.40.190.80">
    <property type="match status" value="1"/>
</dbReference>
<evidence type="ECO:0000256" key="2">
    <source>
        <dbReference type="ARBA" id="ARBA00001946"/>
    </source>
</evidence>
<dbReference type="EC" id="3.1.3.25" evidence="7"/>
<dbReference type="PANTHER" id="PTHR20854">
    <property type="entry name" value="INOSITOL MONOPHOSPHATASE"/>
    <property type="match status" value="1"/>
</dbReference>
<evidence type="ECO:0000313" key="9">
    <source>
        <dbReference type="Proteomes" id="UP000620262"/>
    </source>
</evidence>
<dbReference type="Proteomes" id="UP000620262">
    <property type="component" value="Unassembled WGS sequence"/>
</dbReference>
<comment type="caution">
    <text evidence="8">The sequence shown here is derived from an EMBL/GenBank/DDBJ whole genome shotgun (WGS) entry which is preliminary data.</text>
</comment>
<gene>
    <name evidence="8" type="ORF">H4W29_004741</name>
</gene>
<dbReference type="EMBL" id="JADBEC010000002">
    <property type="protein sequence ID" value="MBE1507496.1"/>
    <property type="molecule type" value="Genomic_DNA"/>
</dbReference>
<keyword evidence="9" id="KW-1185">Reference proteome</keyword>
<evidence type="ECO:0000256" key="6">
    <source>
        <dbReference type="ARBA" id="ARBA00022842"/>
    </source>
</evidence>
<dbReference type="PROSITE" id="PS00629">
    <property type="entry name" value="IMP_1"/>
    <property type="match status" value="1"/>
</dbReference>
<comment type="catalytic activity">
    <reaction evidence="1 7">
        <text>a myo-inositol phosphate + H2O = myo-inositol + phosphate</text>
        <dbReference type="Rhea" id="RHEA:24056"/>
        <dbReference type="ChEBI" id="CHEBI:15377"/>
        <dbReference type="ChEBI" id="CHEBI:17268"/>
        <dbReference type="ChEBI" id="CHEBI:43474"/>
        <dbReference type="ChEBI" id="CHEBI:84139"/>
        <dbReference type="EC" id="3.1.3.25"/>
    </reaction>
</comment>
<reference evidence="8 9" key="1">
    <citation type="submission" date="2020-10" db="EMBL/GenBank/DDBJ databases">
        <title>Sequencing the genomes of 1000 actinobacteria strains.</title>
        <authorList>
            <person name="Klenk H.-P."/>
        </authorList>
    </citation>
    <scope>NUCLEOTIDE SEQUENCE [LARGE SCALE GENOMIC DNA]</scope>
    <source>
        <strain evidence="8 9">DSM 7307</strain>
    </source>
</reference>
<dbReference type="GO" id="GO:0052834">
    <property type="term" value="F:inositol monophosphate phosphatase activity"/>
    <property type="evidence" value="ECO:0007669"/>
    <property type="project" value="UniProtKB-EC"/>
</dbReference>
<comment type="cofactor">
    <cofactor evidence="2 7">
        <name>Mg(2+)</name>
        <dbReference type="ChEBI" id="CHEBI:18420"/>
    </cofactor>
</comment>
<keyword evidence="6 7" id="KW-0460">Magnesium</keyword>
<proteinExistence type="inferred from homology"/>
<evidence type="ECO:0000256" key="7">
    <source>
        <dbReference type="RuleBase" id="RU364068"/>
    </source>
</evidence>
<dbReference type="CDD" id="cd01639">
    <property type="entry name" value="IMPase"/>
    <property type="match status" value="1"/>
</dbReference>
<evidence type="ECO:0000256" key="5">
    <source>
        <dbReference type="ARBA" id="ARBA00022801"/>
    </source>
</evidence>
<protein>
    <recommendedName>
        <fullName evidence="7">Inositol-1-monophosphatase</fullName>
        <ecNumber evidence="7">3.1.3.25</ecNumber>
    </recommendedName>
</protein>
<dbReference type="SUPFAM" id="SSF56655">
    <property type="entry name" value="Carbohydrate phosphatase"/>
    <property type="match status" value="1"/>
</dbReference>